<name>A0A6J4R3A4_9ACTN</name>
<accession>A0A6J4R3A4</accession>
<dbReference type="EMBL" id="CADCVG010000105">
    <property type="protein sequence ID" value="CAA9461557.1"/>
    <property type="molecule type" value="Genomic_DNA"/>
</dbReference>
<dbReference type="AlphaFoldDB" id="A0A6J4R3A4"/>
<reference evidence="1" key="1">
    <citation type="submission" date="2020-02" db="EMBL/GenBank/DDBJ databases">
        <authorList>
            <person name="Meier V. D."/>
        </authorList>
    </citation>
    <scope>NUCLEOTIDE SEQUENCE</scope>
    <source>
        <strain evidence="1">AVDCRST_MAG14</strain>
    </source>
</reference>
<evidence type="ECO:0000313" key="1">
    <source>
        <dbReference type="EMBL" id="CAA9461557.1"/>
    </source>
</evidence>
<gene>
    <name evidence="1" type="ORF">AVDCRST_MAG14-2529</name>
</gene>
<protein>
    <submittedName>
        <fullName evidence="1">Uncharacterized protein</fullName>
    </submittedName>
</protein>
<organism evidence="1">
    <name type="scientific">uncultured Rubrobacteraceae bacterium</name>
    <dbReference type="NCBI Taxonomy" id="349277"/>
    <lineage>
        <taxon>Bacteria</taxon>
        <taxon>Bacillati</taxon>
        <taxon>Actinomycetota</taxon>
        <taxon>Rubrobacteria</taxon>
        <taxon>Rubrobacterales</taxon>
        <taxon>Rubrobacteraceae</taxon>
        <taxon>environmental samples</taxon>
    </lineage>
</organism>
<sequence>MDDRDGRASLRRTASPRYVADSRLPSRSYVRKVVRIGAMYAG</sequence>
<proteinExistence type="predicted"/>